<organism evidence="1 2">
    <name type="scientific">Nitrososphaera gargensis (strain Ga9.2)</name>
    <dbReference type="NCBI Taxonomy" id="1237085"/>
    <lineage>
        <taxon>Archaea</taxon>
        <taxon>Nitrososphaerota</taxon>
        <taxon>Nitrososphaeria</taxon>
        <taxon>Nitrososphaerales</taxon>
        <taxon>Nitrososphaeraceae</taxon>
        <taxon>Nitrososphaera</taxon>
    </lineage>
</organism>
<accession>K0IIF2</accession>
<keyword evidence="2" id="KW-1185">Reference proteome</keyword>
<sequence>MYPTLQKKICLCPVIRDIYIHNKDNKVIIRDSGKDSSKMPEKRNNDVDNNNNIISNTDRVLIPSTVIKQVIETSLNMLMPTFKDQVLLDMRNAGLRLDDEIASYSLSQVRDYFHLAFGADAADLLLDVVRNTLEKTGQFKKYG</sequence>
<dbReference type="Proteomes" id="UP000008037">
    <property type="component" value="Chromosome"/>
</dbReference>
<gene>
    <name evidence="1" type="ordered locus">Ngar_c08850</name>
</gene>
<evidence type="ECO:0000313" key="1">
    <source>
        <dbReference type="EMBL" id="AFU57827.1"/>
    </source>
</evidence>
<reference evidence="1 2" key="1">
    <citation type="journal article" date="2012" name="Environ. Microbiol.">
        <title>The genome of the ammonia-oxidizing Candidatus Nitrososphaera gargensis: insights into metabolic versatility and environmental adaptations.</title>
        <authorList>
            <person name="Spang A."/>
            <person name="Poehlein A."/>
            <person name="Offre P."/>
            <person name="Zumbragel S."/>
            <person name="Haider S."/>
            <person name="Rychlik N."/>
            <person name="Nowka B."/>
            <person name="Schmeisser C."/>
            <person name="Lebedeva E.V."/>
            <person name="Rattei T."/>
            <person name="Bohm C."/>
            <person name="Schmid M."/>
            <person name="Galushko A."/>
            <person name="Hatzenpichler R."/>
            <person name="Weinmaier T."/>
            <person name="Daniel R."/>
            <person name="Schleper C."/>
            <person name="Spieck E."/>
            <person name="Streit W."/>
            <person name="Wagner M."/>
        </authorList>
    </citation>
    <scope>NUCLEOTIDE SEQUENCE [LARGE SCALE GENOMIC DNA]</scope>
    <source>
        <strain evidence="2">Ga9.2</strain>
    </source>
</reference>
<dbReference type="KEGG" id="nga:Ngar_c08850"/>
<dbReference type="BioCyc" id="CNIT1237085:G1324-883-MONOMER"/>
<evidence type="ECO:0000313" key="2">
    <source>
        <dbReference type="Proteomes" id="UP000008037"/>
    </source>
</evidence>
<dbReference type="AlphaFoldDB" id="K0IIF2"/>
<proteinExistence type="predicted"/>
<dbReference type="EMBL" id="CP002408">
    <property type="protein sequence ID" value="AFU57827.1"/>
    <property type="molecule type" value="Genomic_DNA"/>
</dbReference>
<dbReference type="InParanoid" id="K0IIF2"/>
<protein>
    <submittedName>
        <fullName evidence="1">Uncharacterized protein</fullName>
    </submittedName>
</protein>
<dbReference type="HOGENOM" id="CLU_1801755_0_0_2"/>
<name>K0IIF2_NITGG</name>